<gene>
    <name evidence="2" type="ORF">N7U62_13685</name>
</gene>
<organism evidence="2 3">
    <name type="scientific">Reichenbachiella ulvae</name>
    <dbReference type="NCBI Taxonomy" id="2980104"/>
    <lineage>
        <taxon>Bacteria</taxon>
        <taxon>Pseudomonadati</taxon>
        <taxon>Bacteroidota</taxon>
        <taxon>Cytophagia</taxon>
        <taxon>Cytophagales</taxon>
        <taxon>Reichenbachiellaceae</taxon>
        <taxon>Reichenbachiella</taxon>
    </lineage>
</organism>
<dbReference type="Proteomes" id="UP001300692">
    <property type="component" value="Unassembled WGS sequence"/>
</dbReference>
<comment type="caution">
    <text evidence="2">The sequence shown here is derived from an EMBL/GenBank/DDBJ whole genome shotgun (WGS) entry which is preliminary data.</text>
</comment>
<name>A0ABT3CW02_9BACT</name>
<evidence type="ECO:0000313" key="2">
    <source>
        <dbReference type="EMBL" id="MCV9387728.1"/>
    </source>
</evidence>
<dbReference type="Pfam" id="PF09345">
    <property type="entry name" value="SiaC"/>
    <property type="match status" value="1"/>
</dbReference>
<evidence type="ECO:0000313" key="3">
    <source>
        <dbReference type="Proteomes" id="UP001300692"/>
    </source>
</evidence>
<evidence type="ECO:0000259" key="1">
    <source>
        <dbReference type="Pfam" id="PF09345"/>
    </source>
</evidence>
<reference evidence="2 3" key="1">
    <citation type="submission" date="2022-10" db="EMBL/GenBank/DDBJ databases">
        <title>Comparative genomics and taxonomic characterization of three novel marine species of genus Reichenbachiella exhibiting antioxidant and polysaccharide degradation activities.</title>
        <authorList>
            <person name="Muhammad N."/>
            <person name="Lee Y.-J."/>
            <person name="Ko J."/>
            <person name="Kim S.-G."/>
        </authorList>
    </citation>
    <scope>NUCLEOTIDE SEQUENCE [LARGE SCALE GENOMIC DNA]</scope>
    <source>
        <strain evidence="2 3">ABR2-5</strain>
    </source>
</reference>
<accession>A0ABT3CW02</accession>
<feature type="domain" description="SiaC family regulatory phosphoprotein" evidence="1">
    <location>
        <begin position="8"/>
        <end position="123"/>
    </location>
</feature>
<proteinExistence type="predicted"/>
<sequence length="145" mass="16590">MKGYFIRPSRITPSVYFNPKNQLLDVRGKSSPENALAFYNVLLQNIDSYVQLDVSKLTVNMAFEYFNTSSSKCLFMILRKLESIEQLGKKVVVNWYYESEDEDMKEAGEDFSSFFEYEFNFKEVPVINTLGGITDKDGGKDGKAA</sequence>
<dbReference type="InterPro" id="IPR018530">
    <property type="entry name" value="SiaC"/>
</dbReference>
<dbReference type="RefSeq" id="WP_264138548.1">
    <property type="nucleotide sequence ID" value="NZ_JAOYOD010000001.1"/>
</dbReference>
<keyword evidence="3" id="KW-1185">Reference proteome</keyword>
<dbReference type="EMBL" id="JAOYOD010000001">
    <property type="protein sequence ID" value="MCV9387728.1"/>
    <property type="molecule type" value="Genomic_DNA"/>
</dbReference>
<protein>
    <submittedName>
        <fullName evidence="2">DUF1987 domain-containing protein</fullName>
    </submittedName>
</protein>